<organism evidence="2 3">
    <name type="scientific">Prunus dulcis</name>
    <name type="common">Almond</name>
    <name type="synonym">Amygdalus dulcis</name>
    <dbReference type="NCBI Taxonomy" id="3755"/>
    <lineage>
        <taxon>Eukaryota</taxon>
        <taxon>Viridiplantae</taxon>
        <taxon>Streptophyta</taxon>
        <taxon>Embryophyta</taxon>
        <taxon>Tracheophyta</taxon>
        <taxon>Spermatophyta</taxon>
        <taxon>Magnoliopsida</taxon>
        <taxon>eudicotyledons</taxon>
        <taxon>Gunneridae</taxon>
        <taxon>Pentapetalae</taxon>
        <taxon>rosids</taxon>
        <taxon>fabids</taxon>
        <taxon>Rosales</taxon>
        <taxon>Rosaceae</taxon>
        <taxon>Amygdaloideae</taxon>
        <taxon>Amygdaleae</taxon>
        <taxon>Prunus</taxon>
    </lineage>
</organism>
<dbReference type="GO" id="GO:0016020">
    <property type="term" value="C:membrane"/>
    <property type="evidence" value="ECO:0007669"/>
    <property type="project" value="InterPro"/>
</dbReference>
<comment type="caution">
    <text evidence="2">The sequence shown here is derived from an EMBL/GenBank/DDBJ whole genome shotgun (WGS) entry which is preliminary data.</text>
</comment>
<evidence type="ECO:0000259" key="1">
    <source>
        <dbReference type="PROSITE" id="PS50801"/>
    </source>
</evidence>
<dbReference type="PANTHER" id="PTHR11814">
    <property type="entry name" value="SULFATE TRANSPORTER"/>
    <property type="match status" value="1"/>
</dbReference>
<sequence>MKSLQFLMAAIRKLAFDYVFCILKRERCGRKVITRGSNRDTETHSRALLVVIDYEAAIHLWKVDKFDFVVCISAYIDVVFGSTEIGLVLAVAISVIRVLLFVARPSTCVQGNLPNSMVCRNVEQYPNASNVPGILILEIDAPIYFANTNYLRERY</sequence>
<evidence type="ECO:0000313" key="3">
    <source>
        <dbReference type="Proteomes" id="UP001054821"/>
    </source>
</evidence>
<proteinExistence type="predicted"/>
<dbReference type="InterPro" id="IPR036513">
    <property type="entry name" value="STAS_dom_sf"/>
</dbReference>
<dbReference type="EMBL" id="JAJFAZ020000003">
    <property type="protein sequence ID" value="KAI5340932.1"/>
    <property type="molecule type" value="Genomic_DNA"/>
</dbReference>
<gene>
    <name evidence="2" type="ORF">L3X38_020206</name>
</gene>
<dbReference type="Gene3D" id="3.30.750.24">
    <property type="entry name" value="STAS domain"/>
    <property type="match status" value="1"/>
</dbReference>
<keyword evidence="3" id="KW-1185">Reference proteome</keyword>
<dbReference type="GO" id="GO:0055085">
    <property type="term" value="P:transmembrane transport"/>
    <property type="evidence" value="ECO:0007669"/>
    <property type="project" value="InterPro"/>
</dbReference>
<name>A0AAD4WEL9_PRUDU</name>
<dbReference type="InterPro" id="IPR001902">
    <property type="entry name" value="SLC26A/SulP_fam"/>
</dbReference>
<dbReference type="Proteomes" id="UP001054821">
    <property type="component" value="Chromosome 3"/>
</dbReference>
<dbReference type="InterPro" id="IPR002645">
    <property type="entry name" value="STAS_dom"/>
</dbReference>
<protein>
    <recommendedName>
        <fullName evidence="1">STAS domain-containing protein</fullName>
    </recommendedName>
</protein>
<feature type="domain" description="STAS" evidence="1">
    <location>
        <begin position="124"/>
        <end position="155"/>
    </location>
</feature>
<dbReference type="PROSITE" id="PS50801">
    <property type="entry name" value="STAS"/>
    <property type="match status" value="1"/>
</dbReference>
<dbReference type="AlphaFoldDB" id="A0AAD4WEL9"/>
<reference evidence="2 3" key="1">
    <citation type="journal article" date="2022" name="G3 (Bethesda)">
        <title>Whole-genome sequence and methylome profiling of the almond [Prunus dulcis (Mill.) D.A. Webb] cultivar 'Nonpareil'.</title>
        <authorList>
            <person name="D'Amico-Willman K.M."/>
            <person name="Ouma W.Z."/>
            <person name="Meulia T."/>
            <person name="Sideli G.M."/>
            <person name="Gradziel T.M."/>
            <person name="Fresnedo-Ramirez J."/>
        </authorList>
    </citation>
    <scope>NUCLEOTIDE SEQUENCE [LARGE SCALE GENOMIC DNA]</scope>
    <source>
        <strain evidence="2">Clone GOH B32 T37-40</strain>
    </source>
</reference>
<evidence type="ECO:0000313" key="2">
    <source>
        <dbReference type="EMBL" id="KAI5340932.1"/>
    </source>
</evidence>
<accession>A0AAD4WEL9</accession>